<evidence type="ECO:0000256" key="1">
    <source>
        <dbReference type="SAM" id="Phobius"/>
    </source>
</evidence>
<comment type="caution">
    <text evidence="2">The sequence shown here is derived from an EMBL/GenBank/DDBJ whole genome shotgun (WGS) entry which is preliminary data.</text>
</comment>
<feature type="transmembrane region" description="Helical" evidence="1">
    <location>
        <begin position="173"/>
        <end position="194"/>
    </location>
</feature>
<keyword evidence="1" id="KW-0812">Transmembrane</keyword>
<proteinExistence type="predicted"/>
<keyword evidence="3" id="KW-1185">Reference proteome</keyword>
<organism evidence="2 3">
    <name type="scientific">Mycena rosella</name>
    <name type="common">Pink bonnet</name>
    <name type="synonym">Agaricus rosellus</name>
    <dbReference type="NCBI Taxonomy" id="1033263"/>
    <lineage>
        <taxon>Eukaryota</taxon>
        <taxon>Fungi</taxon>
        <taxon>Dikarya</taxon>
        <taxon>Basidiomycota</taxon>
        <taxon>Agaricomycotina</taxon>
        <taxon>Agaricomycetes</taxon>
        <taxon>Agaricomycetidae</taxon>
        <taxon>Agaricales</taxon>
        <taxon>Marasmiineae</taxon>
        <taxon>Mycenaceae</taxon>
        <taxon>Mycena</taxon>
    </lineage>
</organism>
<evidence type="ECO:0000313" key="2">
    <source>
        <dbReference type="EMBL" id="KAJ7689601.1"/>
    </source>
</evidence>
<reference evidence="2" key="1">
    <citation type="submission" date="2023-03" db="EMBL/GenBank/DDBJ databases">
        <title>Massive genome expansion in bonnet fungi (Mycena s.s.) driven by repeated elements and novel gene families across ecological guilds.</title>
        <authorList>
            <consortium name="Lawrence Berkeley National Laboratory"/>
            <person name="Harder C.B."/>
            <person name="Miyauchi S."/>
            <person name="Viragh M."/>
            <person name="Kuo A."/>
            <person name="Thoen E."/>
            <person name="Andreopoulos B."/>
            <person name="Lu D."/>
            <person name="Skrede I."/>
            <person name="Drula E."/>
            <person name="Henrissat B."/>
            <person name="Morin E."/>
            <person name="Kohler A."/>
            <person name="Barry K."/>
            <person name="LaButti K."/>
            <person name="Morin E."/>
            <person name="Salamov A."/>
            <person name="Lipzen A."/>
            <person name="Mereny Z."/>
            <person name="Hegedus B."/>
            <person name="Baldrian P."/>
            <person name="Stursova M."/>
            <person name="Weitz H."/>
            <person name="Taylor A."/>
            <person name="Grigoriev I.V."/>
            <person name="Nagy L.G."/>
            <person name="Martin F."/>
            <person name="Kauserud H."/>
        </authorList>
    </citation>
    <scope>NUCLEOTIDE SEQUENCE</scope>
    <source>
        <strain evidence="2">CBHHK067</strain>
    </source>
</reference>
<feature type="transmembrane region" description="Helical" evidence="1">
    <location>
        <begin position="130"/>
        <end position="153"/>
    </location>
</feature>
<evidence type="ECO:0000313" key="3">
    <source>
        <dbReference type="Proteomes" id="UP001221757"/>
    </source>
</evidence>
<dbReference type="EMBL" id="JARKIE010000071">
    <property type="protein sequence ID" value="KAJ7689601.1"/>
    <property type="molecule type" value="Genomic_DNA"/>
</dbReference>
<keyword evidence="1" id="KW-0472">Membrane</keyword>
<dbReference type="AlphaFoldDB" id="A0AAD7GG88"/>
<name>A0AAD7GG88_MYCRO</name>
<protein>
    <submittedName>
        <fullName evidence="2">Uncharacterized protein</fullName>
    </submittedName>
</protein>
<keyword evidence="1" id="KW-1133">Transmembrane helix</keyword>
<sequence>MALSLPAAELALTFIASVMYGIYLVTLGIAARVLLTKDDSERWRQRSEINWIVVAVAAVMFVNATLDLSLNMNLFVGAFLLYTGPGGAEHVFAHASSWSNVTESYCVFTQSLLGDGLLIYRCWYLWSKSWLVIALPVCAWLANLACTILILVLQSQLDEGQVNSGKMVTFGLVFFSLTICMNIFATSFIILRIWRVEKENKKFRLRGDSAHSQPPSVLSRAMRNIVESGMIYTVASIVELAAFSSGSTLNYPVSALVSQEFHSIGITFNLIIIRGLRGAREDAMIASAAIHFRTVATGNNMTSTGAGPGDKNDTMDNKTDVFVLSALQTNLDSIVSAGAV</sequence>
<feature type="transmembrane region" description="Helical" evidence="1">
    <location>
        <begin position="12"/>
        <end position="35"/>
    </location>
</feature>
<dbReference type="Proteomes" id="UP001221757">
    <property type="component" value="Unassembled WGS sequence"/>
</dbReference>
<gene>
    <name evidence="2" type="ORF">B0H17DRAFT_937183</name>
</gene>
<feature type="transmembrane region" description="Helical" evidence="1">
    <location>
        <begin position="47"/>
        <end position="66"/>
    </location>
</feature>
<accession>A0AAD7GG88</accession>